<organism evidence="2 3">
    <name type="scientific">Rubritalea squalenifaciens DSM 18772</name>
    <dbReference type="NCBI Taxonomy" id="1123071"/>
    <lineage>
        <taxon>Bacteria</taxon>
        <taxon>Pseudomonadati</taxon>
        <taxon>Verrucomicrobiota</taxon>
        <taxon>Verrucomicrobiia</taxon>
        <taxon>Verrucomicrobiales</taxon>
        <taxon>Rubritaleaceae</taxon>
        <taxon>Rubritalea</taxon>
    </lineage>
</organism>
<dbReference type="Pfam" id="PF01636">
    <property type="entry name" value="APH"/>
    <property type="match status" value="1"/>
</dbReference>
<reference evidence="2 3" key="1">
    <citation type="submission" date="2016-11" db="EMBL/GenBank/DDBJ databases">
        <authorList>
            <person name="Jaros S."/>
            <person name="Januszkiewicz K."/>
            <person name="Wedrychowicz H."/>
        </authorList>
    </citation>
    <scope>NUCLEOTIDE SEQUENCE [LARGE SCALE GENOMIC DNA]</scope>
    <source>
        <strain evidence="2 3">DSM 18772</strain>
    </source>
</reference>
<dbReference type="EMBL" id="FQYR01000002">
    <property type="protein sequence ID" value="SHI72793.1"/>
    <property type="molecule type" value="Genomic_DNA"/>
</dbReference>
<proteinExistence type="predicted"/>
<sequence>MNSFCKQDREFLKSIEGQGSIVSANKCYGLSRYGNLLLVLPQDRKLSLKTLSLYQPQKTLVKALVVLFTWFVRLGGVRLLKPISLEIRESSPLAHIAGDGQFGFLLGNPTRDARRLICLYEKDGQSLVGKFGVGGRSRDTVVKEIEILQGDVRGLEGVPEILSSQIEDQYAYYAVPWMDGRSPSVKDQGYLLDLLRSWERGIAKVAVRELPFWEELYRMVASNEERAILDGYANLNLRESVIHGDFTPWNVKCLSQGGVAVLDWEFCRPDGVAGLDVAHYLIQPLILVKKMSASEALKAALEWGANEGRDYLHHAGWGGQVQAWLGIYLFYSHYVLKLNHRDLIECWKKERV</sequence>
<evidence type="ECO:0000259" key="1">
    <source>
        <dbReference type="Pfam" id="PF01636"/>
    </source>
</evidence>
<dbReference type="Proteomes" id="UP000184510">
    <property type="component" value="Unassembled WGS sequence"/>
</dbReference>
<dbReference type="GO" id="GO:0016740">
    <property type="term" value="F:transferase activity"/>
    <property type="evidence" value="ECO:0007669"/>
    <property type="project" value="UniProtKB-KW"/>
</dbReference>
<keyword evidence="2" id="KW-0808">Transferase</keyword>
<keyword evidence="3" id="KW-1185">Reference proteome</keyword>
<evidence type="ECO:0000313" key="3">
    <source>
        <dbReference type="Proteomes" id="UP000184510"/>
    </source>
</evidence>
<dbReference type="InterPro" id="IPR011009">
    <property type="entry name" value="Kinase-like_dom_sf"/>
</dbReference>
<dbReference type="InParanoid" id="A0A1M6DI50"/>
<protein>
    <submittedName>
        <fullName evidence="2">Phosphotransferase enzyme family protein</fullName>
    </submittedName>
</protein>
<dbReference type="STRING" id="1123071.SAMN02745181_0746"/>
<feature type="domain" description="Aminoglycoside phosphotransferase" evidence="1">
    <location>
        <begin position="190"/>
        <end position="269"/>
    </location>
</feature>
<dbReference type="Gene3D" id="3.90.1200.10">
    <property type="match status" value="1"/>
</dbReference>
<accession>A0A1M6DI50</accession>
<name>A0A1M6DI50_9BACT</name>
<dbReference type="OrthoDB" id="198258at2"/>
<dbReference type="AlphaFoldDB" id="A0A1M6DI50"/>
<evidence type="ECO:0000313" key="2">
    <source>
        <dbReference type="EMBL" id="SHI72793.1"/>
    </source>
</evidence>
<dbReference type="RefSeq" id="WP_143158128.1">
    <property type="nucleotide sequence ID" value="NZ_FQYR01000002.1"/>
</dbReference>
<gene>
    <name evidence="2" type="ORF">SAMN02745181_0746</name>
</gene>
<dbReference type="InterPro" id="IPR002575">
    <property type="entry name" value="Aminoglycoside_PTrfase"/>
</dbReference>
<dbReference type="SUPFAM" id="SSF56112">
    <property type="entry name" value="Protein kinase-like (PK-like)"/>
    <property type="match status" value="1"/>
</dbReference>